<dbReference type="PROSITE" id="PS52029">
    <property type="entry name" value="LD_TPASE"/>
    <property type="match status" value="1"/>
</dbReference>
<organism evidence="9 10">
    <name type="scientific">Streptomyces bugieae</name>
    <dbReference type="NCBI Taxonomy" id="3098223"/>
    <lineage>
        <taxon>Bacteria</taxon>
        <taxon>Bacillati</taxon>
        <taxon>Actinomycetota</taxon>
        <taxon>Actinomycetes</taxon>
        <taxon>Kitasatosporales</taxon>
        <taxon>Streptomycetaceae</taxon>
        <taxon>Streptomyces</taxon>
    </lineage>
</organism>
<evidence type="ECO:0000256" key="1">
    <source>
        <dbReference type="ARBA" id="ARBA00004752"/>
    </source>
</evidence>
<evidence type="ECO:0000313" key="10">
    <source>
        <dbReference type="Proteomes" id="UP001307760"/>
    </source>
</evidence>
<evidence type="ECO:0000313" key="9">
    <source>
        <dbReference type="EMBL" id="MEE4423868.1"/>
    </source>
</evidence>
<dbReference type="InterPro" id="IPR005490">
    <property type="entry name" value="LD_TPept_cat_dom"/>
</dbReference>
<keyword evidence="2 9" id="KW-0808">Transferase</keyword>
<accession>A0ABU7NYD3</accession>
<dbReference type="Proteomes" id="UP001307760">
    <property type="component" value="Unassembled WGS sequence"/>
</dbReference>
<comment type="caution">
    <text evidence="9">The sequence shown here is derived from an EMBL/GenBank/DDBJ whole genome shotgun (WGS) entry which is preliminary data.</text>
</comment>
<keyword evidence="3 6" id="KW-0133">Cell shape</keyword>
<dbReference type="Gene3D" id="2.40.440.10">
    <property type="entry name" value="L,D-transpeptidase catalytic domain-like"/>
    <property type="match status" value="1"/>
</dbReference>
<evidence type="ECO:0000256" key="5">
    <source>
        <dbReference type="ARBA" id="ARBA00023316"/>
    </source>
</evidence>
<evidence type="ECO:0000259" key="8">
    <source>
        <dbReference type="PROSITE" id="PS52029"/>
    </source>
</evidence>
<keyword evidence="10" id="KW-1185">Reference proteome</keyword>
<protein>
    <submittedName>
        <fullName evidence="9">L,D-transpeptidase</fullName>
        <ecNumber evidence="9">2.-.-.-</ecNumber>
    </submittedName>
</protein>
<dbReference type="SUPFAM" id="SSF141523">
    <property type="entry name" value="L,D-transpeptidase catalytic domain-like"/>
    <property type="match status" value="1"/>
</dbReference>
<dbReference type="GO" id="GO:0016740">
    <property type="term" value="F:transferase activity"/>
    <property type="evidence" value="ECO:0007669"/>
    <property type="project" value="UniProtKB-KW"/>
</dbReference>
<evidence type="ECO:0000256" key="7">
    <source>
        <dbReference type="SAM" id="SignalP"/>
    </source>
</evidence>
<proteinExistence type="predicted"/>
<keyword evidence="4 6" id="KW-0573">Peptidoglycan synthesis</keyword>
<dbReference type="PANTHER" id="PTHR30582:SF33">
    <property type="entry name" value="EXPORTED PROTEIN"/>
    <property type="match status" value="1"/>
</dbReference>
<dbReference type="RefSeq" id="WP_330823546.1">
    <property type="nucleotide sequence ID" value="NZ_JAZBJP010000030.1"/>
</dbReference>
<feature type="signal peptide" evidence="7">
    <location>
        <begin position="1"/>
        <end position="18"/>
    </location>
</feature>
<dbReference type="EC" id="2.-.-.-" evidence="9"/>
<keyword evidence="7" id="KW-0732">Signal</keyword>
<evidence type="ECO:0000256" key="3">
    <source>
        <dbReference type="ARBA" id="ARBA00022960"/>
    </source>
</evidence>
<dbReference type="InterPro" id="IPR038063">
    <property type="entry name" value="Transpep_catalytic_dom"/>
</dbReference>
<reference evidence="9 10" key="1">
    <citation type="submission" date="2023-12" db="EMBL/GenBank/DDBJ databases">
        <title>30 novel species of actinomycetes from the DSMZ collection.</title>
        <authorList>
            <person name="Nouioui I."/>
        </authorList>
    </citation>
    <scope>NUCLEOTIDE SEQUENCE [LARGE SCALE GENOMIC DNA]</scope>
    <source>
        <strain evidence="9 10">DSM 41528</strain>
    </source>
</reference>
<comment type="pathway">
    <text evidence="1 6">Cell wall biogenesis; peptidoglycan biosynthesis.</text>
</comment>
<evidence type="ECO:0000256" key="4">
    <source>
        <dbReference type="ARBA" id="ARBA00022984"/>
    </source>
</evidence>
<feature type="active site" description="Nucleophile" evidence="6">
    <location>
        <position position="247"/>
    </location>
</feature>
<dbReference type="PANTHER" id="PTHR30582">
    <property type="entry name" value="L,D-TRANSPEPTIDASE"/>
    <property type="match status" value="1"/>
</dbReference>
<sequence length="277" mass="30813">MKRTLVALLAGASLFPLAGPPAVAVAPSAARPAASTRYAAARHAALDLVPGIPRSARRPAPGGRQVHIEYVPRSEAGRGARAGRCTRSAGPFQRQAERYLRRRADGRQSAGDCRAIRRFQQTHRIAPATGYAGPVTGAVVRLLRARKDPNRAGHCPVRQERTACVDLDRQVMWVQQAGRVIFDPVPIRSGQPTMETRTGTYRIYLRRRYHISNLYHTPMPFAQFFDRGEAFHGVEDDIYEGLGSHGCVNLTWSDARNLWYLLKKHDLVYVWGRKPSG</sequence>
<feature type="active site" description="Proton donor/acceptor" evidence="6">
    <location>
        <position position="232"/>
    </location>
</feature>
<dbReference type="CDD" id="cd16913">
    <property type="entry name" value="YkuD_like"/>
    <property type="match status" value="1"/>
</dbReference>
<evidence type="ECO:0000256" key="6">
    <source>
        <dbReference type="PROSITE-ProRule" id="PRU01373"/>
    </source>
</evidence>
<dbReference type="InterPro" id="IPR050979">
    <property type="entry name" value="LD-transpeptidase"/>
</dbReference>
<keyword evidence="5 6" id="KW-0961">Cell wall biogenesis/degradation</keyword>
<dbReference type="EMBL" id="JAZBJP010000030">
    <property type="protein sequence ID" value="MEE4423868.1"/>
    <property type="molecule type" value="Genomic_DNA"/>
</dbReference>
<feature type="chain" id="PRO_5045333553" evidence="7">
    <location>
        <begin position="19"/>
        <end position="277"/>
    </location>
</feature>
<name>A0ABU7NYD3_9ACTN</name>
<feature type="domain" description="L,D-TPase catalytic" evidence="8">
    <location>
        <begin position="161"/>
        <end position="271"/>
    </location>
</feature>
<gene>
    <name evidence="9" type="ORF">V2J85_31850</name>
</gene>
<dbReference type="Pfam" id="PF03734">
    <property type="entry name" value="YkuD"/>
    <property type="match status" value="1"/>
</dbReference>
<evidence type="ECO:0000256" key="2">
    <source>
        <dbReference type="ARBA" id="ARBA00022679"/>
    </source>
</evidence>